<accession>A0AAN8R639</accession>
<comment type="subcellular location">
    <subcellularLocation>
        <location evidence="10">Postsynaptic cell membrane</location>
        <topology evidence="10">Multi-pass membrane protein</topology>
    </subcellularLocation>
</comment>
<keyword evidence="4" id="KW-0770">Synapse</keyword>
<evidence type="ECO:0000256" key="7">
    <source>
        <dbReference type="ARBA" id="ARBA00023170"/>
    </source>
</evidence>
<protein>
    <recommendedName>
        <fullName evidence="12">G-protein coupled receptors family 1 profile domain-containing protein</fullName>
    </recommendedName>
</protein>
<feature type="domain" description="G-protein coupled receptors family 1 profile" evidence="12">
    <location>
        <begin position="88"/>
        <end position="120"/>
    </location>
</feature>
<keyword evidence="1" id="KW-1003">Cell membrane</keyword>
<proteinExistence type="predicted"/>
<reference evidence="13 14" key="1">
    <citation type="submission" date="2021-04" db="EMBL/GenBank/DDBJ databases">
        <authorList>
            <person name="De Guttry C."/>
            <person name="Zahm M."/>
            <person name="Klopp C."/>
            <person name="Cabau C."/>
            <person name="Louis A."/>
            <person name="Berthelot C."/>
            <person name="Parey E."/>
            <person name="Roest Crollius H."/>
            <person name="Montfort J."/>
            <person name="Robinson-Rechavi M."/>
            <person name="Bucao C."/>
            <person name="Bouchez O."/>
            <person name="Gislard M."/>
            <person name="Lluch J."/>
            <person name="Milhes M."/>
            <person name="Lampietro C."/>
            <person name="Lopez Roques C."/>
            <person name="Donnadieu C."/>
            <person name="Braasch I."/>
            <person name="Desvignes T."/>
            <person name="Postlethwait J."/>
            <person name="Bobe J."/>
            <person name="Wedekind C."/>
            <person name="Guiguen Y."/>
        </authorList>
    </citation>
    <scope>NUCLEOTIDE SEQUENCE [LARGE SCALE GENOMIC DNA]</scope>
    <source>
        <strain evidence="13">Cs_M1</strain>
        <tissue evidence="13">Blood</tissue>
    </source>
</reference>
<keyword evidence="14" id="KW-1185">Reference proteome</keyword>
<evidence type="ECO:0000256" key="9">
    <source>
        <dbReference type="ARBA" id="ARBA00023257"/>
    </source>
</evidence>
<dbReference type="PANTHER" id="PTHR24248:SF141">
    <property type="entry name" value="MUSCARINIC ACETYLCHOLINE RECEPTOR"/>
    <property type="match status" value="1"/>
</dbReference>
<dbReference type="PROSITE" id="PS50262">
    <property type="entry name" value="G_PROTEIN_RECEP_F1_2"/>
    <property type="match status" value="1"/>
</dbReference>
<keyword evidence="3 11" id="KW-1133">Transmembrane helix</keyword>
<evidence type="ECO:0000256" key="8">
    <source>
        <dbReference type="ARBA" id="ARBA00023224"/>
    </source>
</evidence>
<dbReference type="EMBL" id="JAGTTL010000001">
    <property type="protein sequence ID" value="KAK6328055.1"/>
    <property type="molecule type" value="Genomic_DNA"/>
</dbReference>
<dbReference type="GO" id="GO:0043410">
    <property type="term" value="P:positive regulation of MAPK cascade"/>
    <property type="evidence" value="ECO:0007669"/>
    <property type="project" value="TreeGrafter"/>
</dbReference>
<dbReference type="GO" id="GO:0016907">
    <property type="term" value="F:G protein-coupled acetylcholine receptor activity"/>
    <property type="evidence" value="ECO:0007669"/>
    <property type="project" value="InterPro"/>
</dbReference>
<dbReference type="InterPro" id="IPR000995">
    <property type="entry name" value="Musac_Ach_rcpt"/>
</dbReference>
<evidence type="ECO:0000256" key="6">
    <source>
        <dbReference type="ARBA" id="ARBA00023136"/>
    </source>
</evidence>
<dbReference type="InterPro" id="IPR000276">
    <property type="entry name" value="GPCR_Rhodpsn"/>
</dbReference>
<dbReference type="AlphaFoldDB" id="A0AAN8R639"/>
<keyword evidence="5" id="KW-0297">G-protein coupled receptor</keyword>
<dbReference type="SUPFAM" id="SSF81321">
    <property type="entry name" value="Family A G protein-coupled receptor-like"/>
    <property type="match status" value="1"/>
</dbReference>
<evidence type="ECO:0000256" key="11">
    <source>
        <dbReference type="SAM" id="Phobius"/>
    </source>
</evidence>
<dbReference type="Proteomes" id="UP001356427">
    <property type="component" value="Unassembled WGS sequence"/>
</dbReference>
<dbReference type="GO" id="GO:0071880">
    <property type="term" value="P:adenylate cyclase-activating adrenergic receptor signaling pathway"/>
    <property type="evidence" value="ECO:0007669"/>
    <property type="project" value="TreeGrafter"/>
</dbReference>
<dbReference type="PRINTS" id="PR00243">
    <property type="entry name" value="MUSCARINICR"/>
</dbReference>
<evidence type="ECO:0000259" key="12">
    <source>
        <dbReference type="PROSITE" id="PS50262"/>
    </source>
</evidence>
<keyword evidence="6 11" id="KW-0472">Membrane</keyword>
<evidence type="ECO:0000313" key="13">
    <source>
        <dbReference type="EMBL" id="KAK6328055.1"/>
    </source>
</evidence>
<evidence type="ECO:0000256" key="1">
    <source>
        <dbReference type="ARBA" id="ARBA00022475"/>
    </source>
</evidence>
<organism evidence="13 14">
    <name type="scientific">Coregonus suidteri</name>
    <dbReference type="NCBI Taxonomy" id="861788"/>
    <lineage>
        <taxon>Eukaryota</taxon>
        <taxon>Metazoa</taxon>
        <taxon>Chordata</taxon>
        <taxon>Craniata</taxon>
        <taxon>Vertebrata</taxon>
        <taxon>Euteleostomi</taxon>
        <taxon>Actinopterygii</taxon>
        <taxon>Neopterygii</taxon>
        <taxon>Teleostei</taxon>
        <taxon>Protacanthopterygii</taxon>
        <taxon>Salmoniformes</taxon>
        <taxon>Salmonidae</taxon>
        <taxon>Coregoninae</taxon>
        <taxon>Coregonus</taxon>
    </lineage>
</organism>
<name>A0AAN8R639_9TELE</name>
<comment type="caution">
    <text evidence="13">The sequence shown here is derived from an EMBL/GenBank/DDBJ whole genome shotgun (WGS) entry which is preliminary data.</text>
</comment>
<dbReference type="GO" id="GO:0045211">
    <property type="term" value="C:postsynaptic membrane"/>
    <property type="evidence" value="ECO:0007669"/>
    <property type="project" value="UniProtKB-SubCell"/>
</dbReference>
<feature type="non-terminal residue" evidence="13">
    <location>
        <position position="120"/>
    </location>
</feature>
<dbReference type="Gene3D" id="1.20.1070.10">
    <property type="entry name" value="Rhodopsin 7-helix transmembrane proteins"/>
    <property type="match status" value="1"/>
</dbReference>
<evidence type="ECO:0000256" key="5">
    <source>
        <dbReference type="ARBA" id="ARBA00023040"/>
    </source>
</evidence>
<evidence type="ECO:0000256" key="4">
    <source>
        <dbReference type="ARBA" id="ARBA00023018"/>
    </source>
</evidence>
<keyword evidence="8" id="KW-0807">Transducer</keyword>
<keyword evidence="7" id="KW-0675">Receptor</keyword>
<evidence type="ECO:0000256" key="2">
    <source>
        <dbReference type="ARBA" id="ARBA00022692"/>
    </source>
</evidence>
<gene>
    <name evidence="13" type="ORF">J4Q44_G00000330</name>
</gene>
<dbReference type="PANTHER" id="PTHR24248">
    <property type="entry name" value="ADRENERGIC RECEPTOR-RELATED G-PROTEIN COUPLED RECEPTOR"/>
    <property type="match status" value="1"/>
</dbReference>
<evidence type="ECO:0000313" key="14">
    <source>
        <dbReference type="Proteomes" id="UP001356427"/>
    </source>
</evidence>
<feature type="transmembrane region" description="Helical" evidence="11">
    <location>
        <begin position="68"/>
        <end position="94"/>
    </location>
</feature>
<keyword evidence="9" id="KW-0628">Postsynaptic cell membrane</keyword>
<keyword evidence="2 11" id="KW-0812">Transmembrane</keyword>
<sequence length="120" mass="12978">MTLNPSSSADPSMYLTNSSPGMRTTILGLGLVLDNDLTTRDLTNLTSPSNASLLDPMVTYDPLGGHTVWQVILIVFFTGSLSLVTVVGNILVLISFKVNKQLKTVNNYYLLSLAFADLII</sequence>
<dbReference type="PRINTS" id="PR00237">
    <property type="entry name" value="GPCRRHODOPSN"/>
</dbReference>
<evidence type="ECO:0000256" key="3">
    <source>
        <dbReference type="ARBA" id="ARBA00022989"/>
    </source>
</evidence>
<evidence type="ECO:0000256" key="10">
    <source>
        <dbReference type="ARBA" id="ARBA00034104"/>
    </source>
</evidence>
<dbReference type="InterPro" id="IPR017452">
    <property type="entry name" value="GPCR_Rhodpsn_7TM"/>
</dbReference>